<dbReference type="AlphaFoldDB" id="A0A553WJZ6"/>
<comment type="caution">
    <text evidence="1">The sequence shown here is derived from an EMBL/GenBank/DDBJ whole genome shotgun (WGS) entry which is preliminary data.</text>
</comment>
<proteinExistence type="predicted"/>
<sequence>MHETGRSPVSGEVLQLRQLLLSRSKAFLTFSMGERSVEILKGSDALWAIIRRRDRGGIALRLAHCPGGIGKVRKLRARANALPEIEVESALGRHRIVLGSNTDDLSVLRATVTLEPAFPLLIPFHPRDLYPLDAQDDPLAAQGTVEAAQRGVNSGLCYFHLDEPAFGTLLYFQNLTALNDYFRETRTTPDAAVGGIWPELGYLPPSPPQSGTPPVNPLPAHRAITMSDAILVFHDDPACDEQGGARRFLQMLGVAYRQLDLPPTDFRDWVGRAEKTLGDLETAPEATIRHYGHVYIHPYTASEYPDIMVQMSIISALRDYAAWTKKPVAFGAELEKGLVKFHDTQLGTMRRYLPNVGKDKDKMAVDSWYLYHPLLNLGRLALEGDRRAKTLFLSSLGYATKAARHFKYAWPIQFKVDDFRVIVEARNDDGLGQTDVGGIYAFVMLQAYELTDDSHYLDEARAAIDVANGMRFELNYQANLTAWGASACLRLWRITNCEYYMRQSYVYLASFFHNCEIWESEIEHAQHYRNFLAATCLHDAPYMAIYECFDSFAAFEKYLKDSGPDLDPAARMLISEYCKYALDRAWFYYPDALPKEVLSDKVRNGHIDRSLSFPLEDLYGDGQPAGQVGQEIYGAGAAFVFASRSFHPVEDAPFLIFCDHFPVSNERTSARSLSFGIDGGSTCKAAFSVVRTTRKRLPALTLKSASGEEIAPAYEGADRVDFKIPASGQVLLGW</sequence>
<dbReference type="RefSeq" id="WP_143775963.1">
    <property type="nucleotide sequence ID" value="NZ_VKKU01000001.1"/>
</dbReference>
<dbReference type="EMBL" id="VKKU01000001">
    <property type="protein sequence ID" value="TSB05047.1"/>
    <property type="molecule type" value="Genomic_DNA"/>
</dbReference>
<protein>
    <submittedName>
        <fullName evidence="1">Uncharacterized protein</fullName>
    </submittedName>
</protein>
<evidence type="ECO:0000313" key="1">
    <source>
        <dbReference type="EMBL" id="TSB05047.1"/>
    </source>
</evidence>
<organism evidence="1 2">
    <name type="scientific">Sphingorhabdus contaminans</name>
    <dbReference type="NCBI Taxonomy" id="1343899"/>
    <lineage>
        <taxon>Bacteria</taxon>
        <taxon>Pseudomonadati</taxon>
        <taxon>Pseudomonadota</taxon>
        <taxon>Alphaproteobacteria</taxon>
        <taxon>Sphingomonadales</taxon>
        <taxon>Sphingomonadaceae</taxon>
        <taxon>Sphingorhabdus</taxon>
    </lineage>
</organism>
<name>A0A553WJZ6_9SPHN</name>
<keyword evidence="2" id="KW-1185">Reference proteome</keyword>
<dbReference type="Proteomes" id="UP000320160">
    <property type="component" value="Unassembled WGS sequence"/>
</dbReference>
<evidence type="ECO:0000313" key="2">
    <source>
        <dbReference type="Proteomes" id="UP000320160"/>
    </source>
</evidence>
<accession>A0A553WJZ6</accession>
<gene>
    <name evidence="1" type="ORF">FOM92_06590</name>
</gene>
<dbReference type="OrthoDB" id="7520791at2"/>
<reference evidence="1 2" key="1">
    <citation type="submission" date="2019-07" db="EMBL/GenBank/DDBJ databases">
        <authorList>
            <person name="Park M."/>
        </authorList>
    </citation>
    <scope>NUCLEOTIDE SEQUENCE [LARGE SCALE GENOMIC DNA]</scope>
    <source>
        <strain evidence="1 2">KCTC32445</strain>
    </source>
</reference>